<reference evidence="4 5" key="1">
    <citation type="journal article" date="2011" name="J. Bacteriol.">
        <title>Complete genome sequence of Algoriphagus sp. PR1, bacterial prey of a colony-forming choanoflagellate.</title>
        <authorList>
            <person name="Alegado R.A."/>
            <person name="Ferriera S."/>
            <person name="Nusbaum C."/>
            <person name="Young S.K."/>
            <person name="Zeng Q."/>
            <person name="Imamovic A."/>
            <person name="Fairclough S.R."/>
            <person name="King N."/>
        </authorList>
    </citation>
    <scope>NUCLEOTIDE SEQUENCE [LARGE SCALE GENOMIC DNA]</scope>
    <source>
        <strain evidence="4 5">PR1</strain>
    </source>
</reference>
<dbReference type="EMBL" id="CM001023">
    <property type="protein sequence ID" value="EAZ79132.1"/>
    <property type="molecule type" value="Genomic_DNA"/>
</dbReference>
<dbReference type="PANTHER" id="PTHR31988:SF19">
    <property type="entry name" value="9-O-ACETYL-N-ACETYLNEURAMINIC ACID DEACETYLASE-RELATED"/>
    <property type="match status" value="1"/>
</dbReference>
<feature type="chain" id="PRO_5002652885" evidence="2">
    <location>
        <begin position="18"/>
        <end position="274"/>
    </location>
</feature>
<gene>
    <name evidence="4" type="ORF">ALPR1_17423</name>
</gene>
<dbReference type="Pfam" id="PF03629">
    <property type="entry name" value="SASA"/>
    <property type="match status" value="1"/>
</dbReference>
<dbReference type="InterPro" id="IPR036514">
    <property type="entry name" value="SGNH_hydro_sf"/>
</dbReference>
<feature type="signal peptide" evidence="2">
    <location>
        <begin position="1"/>
        <end position="17"/>
    </location>
</feature>
<dbReference type="InterPro" id="IPR052940">
    <property type="entry name" value="Carb_Esterase_6"/>
</dbReference>
<protein>
    <submittedName>
        <fullName evidence="4">Probable acetyl xylan esterase AxeA</fullName>
    </submittedName>
</protein>
<dbReference type="eggNOG" id="COG3507">
    <property type="taxonomic scope" value="Bacteria"/>
</dbReference>
<keyword evidence="2" id="KW-0732">Signal</keyword>
<name>A3I3A6_9BACT</name>
<dbReference type="SUPFAM" id="SSF52266">
    <property type="entry name" value="SGNH hydrolase"/>
    <property type="match status" value="1"/>
</dbReference>
<proteinExistence type="predicted"/>
<keyword evidence="5" id="KW-1185">Reference proteome</keyword>
<keyword evidence="1" id="KW-0378">Hydrolase</keyword>
<dbReference type="PANTHER" id="PTHR31988">
    <property type="entry name" value="ESTERASE, PUTATIVE (DUF303)-RELATED"/>
    <property type="match status" value="1"/>
</dbReference>
<dbReference type="GO" id="GO:0016788">
    <property type="term" value="F:hydrolase activity, acting on ester bonds"/>
    <property type="evidence" value="ECO:0007669"/>
    <property type="project" value="UniProtKB-ARBA"/>
</dbReference>
<dbReference type="RefSeq" id="WP_008202422.1">
    <property type="nucleotide sequence ID" value="NZ_CM001023.1"/>
</dbReference>
<sequence>MKLIRLFAVLFSISILASCSEKSDNSQSQKSEKENFHLYLLMGQSNMAGRGLVEAIDTLSHPRVWMLDSTMNWVLARDPMHFDKPVAGVGLGLTFGKIMANENPSVKIGLIPTAVGGSSINAWFKDSIHNQTKTFPYNDMIDRAKKALGDGTLKGILWHQGESDTRNEESIANYPAKFYAMIDSLQKDLGIEPVPIVMGEIGHFFYGRAPLAKNMNDTFSQIASENPCIDLVRSDGLNHKGDSTHFDSNSYHVLGMRYAEKMIDLQKDCLSESK</sequence>
<evidence type="ECO:0000256" key="1">
    <source>
        <dbReference type="ARBA" id="ARBA00022801"/>
    </source>
</evidence>
<dbReference type="HOGENOM" id="CLU_056093_3_0_10"/>
<dbReference type="PROSITE" id="PS51257">
    <property type="entry name" value="PROKAR_LIPOPROTEIN"/>
    <property type="match status" value="1"/>
</dbReference>
<dbReference type="Gene3D" id="3.40.50.1110">
    <property type="entry name" value="SGNH hydrolase"/>
    <property type="match status" value="1"/>
</dbReference>
<dbReference type="AlphaFoldDB" id="A3I3A6"/>
<organism evidence="4 5">
    <name type="scientific">Algoriphagus machipongonensis</name>
    <dbReference type="NCBI Taxonomy" id="388413"/>
    <lineage>
        <taxon>Bacteria</taxon>
        <taxon>Pseudomonadati</taxon>
        <taxon>Bacteroidota</taxon>
        <taxon>Cytophagia</taxon>
        <taxon>Cytophagales</taxon>
        <taxon>Cyclobacteriaceae</taxon>
        <taxon>Algoriphagus</taxon>
    </lineage>
</organism>
<evidence type="ECO:0000313" key="4">
    <source>
        <dbReference type="EMBL" id="EAZ79132.1"/>
    </source>
</evidence>
<feature type="domain" description="Sialate O-acetylesterase" evidence="3">
    <location>
        <begin position="36"/>
        <end position="263"/>
    </location>
</feature>
<dbReference type="STRING" id="388413.ALPR1_17423"/>
<dbReference type="InterPro" id="IPR005181">
    <property type="entry name" value="SASA"/>
</dbReference>
<evidence type="ECO:0000256" key="2">
    <source>
        <dbReference type="SAM" id="SignalP"/>
    </source>
</evidence>
<accession>A3I3A6</accession>
<dbReference type="EMBL" id="AAXU02000001">
    <property type="protein sequence ID" value="EAZ79132.1"/>
    <property type="molecule type" value="Genomic_DNA"/>
</dbReference>
<evidence type="ECO:0000313" key="5">
    <source>
        <dbReference type="Proteomes" id="UP000003919"/>
    </source>
</evidence>
<dbReference type="Proteomes" id="UP000003919">
    <property type="component" value="Chromosome"/>
</dbReference>
<comment type="caution">
    <text evidence="4">The sequence shown here is derived from an EMBL/GenBank/DDBJ whole genome shotgun (WGS) entry which is preliminary data.</text>
</comment>
<evidence type="ECO:0000259" key="3">
    <source>
        <dbReference type="Pfam" id="PF03629"/>
    </source>
</evidence>
<dbReference type="OrthoDB" id="9795554at2"/>